<evidence type="ECO:0000313" key="2">
    <source>
        <dbReference type="EMBL" id="KAL2068040.1"/>
    </source>
</evidence>
<organism evidence="2 3">
    <name type="scientific">Oculimacula yallundae</name>
    <dbReference type="NCBI Taxonomy" id="86028"/>
    <lineage>
        <taxon>Eukaryota</taxon>
        <taxon>Fungi</taxon>
        <taxon>Dikarya</taxon>
        <taxon>Ascomycota</taxon>
        <taxon>Pezizomycotina</taxon>
        <taxon>Leotiomycetes</taxon>
        <taxon>Helotiales</taxon>
        <taxon>Ploettnerulaceae</taxon>
        <taxon>Oculimacula</taxon>
    </lineage>
</organism>
<dbReference type="EMBL" id="JAZHXI010000009">
    <property type="protein sequence ID" value="KAL2068040.1"/>
    <property type="molecule type" value="Genomic_DNA"/>
</dbReference>
<accession>A0ABR4CDM9</accession>
<evidence type="ECO:0000313" key="3">
    <source>
        <dbReference type="Proteomes" id="UP001595075"/>
    </source>
</evidence>
<keyword evidence="3" id="KW-1185">Reference proteome</keyword>
<gene>
    <name evidence="2" type="ORF">VTL71DRAFT_16138</name>
</gene>
<reference evidence="2 3" key="1">
    <citation type="journal article" date="2024" name="Commun. Biol.">
        <title>Comparative genomic analysis of thermophilic fungi reveals convergent evolutionary adaptations and gene losses.</title>
        <authorList>
            <person name="Steindorff A.S."/>
            <person name="Aguilar-Pontes M.V."/>
            <person name="Robinson A.J."/>
            <person name="Andreopoulos B."/>
            <person name="LaButti K."/>
            <person name="Kuo A."/>
            <person name="Mondo S."/>
            <person name="Riley R."/>
            <person name="Otillar R."/>
            <person name="Haridas S."/>
            <person name="Lipzen A."/>
            <person name="Grimwood J."/>
            <person name="Schmutz J."/>
            <person name="Clum A."/>
            <person name="Reid I.D."/>
            <person name="Moisan M.C."/>
            <person name="Butler G."/>
            <person name="Nguyen T.T.M."/>
            <person name="Dewar K."/>
            <person name="Conant G."/>
            <person name="Drula E."/>
            <person name="Henrissat B."/>
            <person name="Hansel C."/>
            <person name="Singer S."/>
            <person name="Hutchinson M.I."/>
            <person name="de Vries R.P."/>
            <person name="Natvig D.O."/>
            <person name="Powell A.J."/>
            <person name="Tsang A."/>
            <person name="Grigoriev I.V."/>
        </authorList>
    </citation>
    <scope>NUCLEOTIDE SEQUENCE [LARGE SCALE GENOMIC DNA]</scope>
    <source>
        <strain evidence="2 3">CBS 494.80</strain>
    </source>
</reference>
<proteinExistence type="predicted"/>
<comment type="caution">
    <text evidence="2">The sequence shown here is derived from an EMBL/GenBank/DDBJ whole genome shotgun (WGS) entry which is preliminary data.</text>
</comment>
<protein>
    <submittedName>
        <fullName evidence="2">Uncharacterized protein</fullName>
    </submittedName>
</protein>
<dbReference type="Proteomes" id="UP001595075">
    <property type="component" value="Unassembled WGS sequence"/>
</dbReference>
<feature type="region of interest" description="Disordered" evidence="1">
    <location>
        <begin position="20"/>
        <end position="39"/>
    </location>
</feature>
<sequence>MQFEAIAQGAMLTAESAYIPSPARPDHRSLRHIPAPDSLPDSPGGFQTVISMLCLSLLYRETYCYVSKPASDAKDKAPLMPVP</sequence>
<name>A0ABR4CDM9_9HELO</name>
<evidence type="ECO:0000256" key="1">
    <source>
        <dbReference type="SAM" id="MobiDB-lite"/>
    </source>
</evidence>